<dbReference type="RefSeq" id="WP_020194281.1">
    <property type="nucleotide sequence ID" value="NZ_BAOH01000005.1"/>
</dbReference>
<accession>A0A0C1ZAA3</accession>
<sequence>MTTRSILITIFLFMPVTVYGEKDIEPALAATTTYETKADEYLQQIEKVCPSCALEAAFVGTQNELKCSTSVSTSEYKKIVAESKIYIFLLALGQQFDSDSIVPEKVRKLAAEAHDCDENVWLAGLKIKMKSAPKSFWQKAHYPADYSDII</sequence>
<organism evidence="1 2">
    <name type="scientific">Vibrio owensii CAIM 1854 = LMG 25443</name>
    <dbReference type="NCBI Taxonomy" id="1229493"/>
    <lineage>
        <taxon>Bacteria</taxon>
        <taxon>Pseudomonadati</taxon>
        <taxon>Pseudomonadota</taxon>
        <taxon>Gammaproteobacteria</taxon>
        <taxon>Vibrionales</taxon>
        <taxon>Vibrionaceae</taxon>
        <taxon>Vibrio</taxon>
    </lineage>
</organism>
<protein>
    <submittedName>
        <fullName evidence="1">Uncharacterized protein</fullName>
    </submittedName>
</protein>
<proteinExistence type="predicted"/>
<reference evidence="1 2" key="1">
    <citation type="submission" date="2014-07" db="EMBL/GenBank/DDBJ databases">
        <title>Unique and conserved regions in Vibrio harveyi and related species in comparison with the shrimp pathogen Vibrio harveyi CAIM 1792.</title>
        <authorList>
            <person name="Espinoza-Valles I."/>
            <person name="Vora G."/>
            <person name="Leekitcharoenphon P."/>
            <person name="Ussery D."/>
            <person name="Hoj L."/>
            <person name="Gomez-Gil B."/>
        </authorList>
    </citation>
    <scope>NUCLEOTIDE SEQUENCE [LARGE SCALE GENOMIC DNA]</scope>
    <source>
        <strain evidence="2">CAIM 1854 / LMG 25443</strain>
    </source>
</reference>
<dbReference type="AlphaFoldDB" id="A0A0C1ZAA3"/>
<dbReference type="EMBL" id="JPRD01000015">
    <property type="protein sequence ID" value="KIF53109.1"/>
    <property type="molecule type" value="Genomic_DNA"/>
</dbReference>
<comment type="caution">
    <text evidence="1">The sequence shown here is derived from an EMBL/GenBank/DDBJ whole genome shotgun (WGS) entry which is preliminary data.</text>
</comment>
<dbReference type="PATRIC" id="fig|1229493.5.peg.923"/>
<gene>
    <name evidence="1" type="ORF">H735_09195</name>
</gene>
<dbReference type="Proteomes" id="UP000031586">
    <property type="component" value="Unassembled WGS sequence"/>
</dbReference>
<name>A0A0C1ZAA3_9VIBR</name>
<evidence type="ECO:0000313" key="1">
    <source>
        <dbReference type="EMBL" id="KIF53109.1"/>
    </source>
</evidence>
<evidence type="ECO:0000313" key="2">
    <source>
        <dbReference type="Proteomes" id="UP000031586"/>
    </source>
</evidence>